<keyword evidence="5" id="KW-1185">Reference proteome</keyword>
<evidence type="ECO:0000313" key="5">
    <source>
        <dbReference type="Proteomes" id="UP000190341"/>
    </source>
</evidence>
<dbReference type="PANTHER" id="PTHR13504:SF38">
    <property type="entry name" value="FIDO DOMAIN-CONTAINING PROTEIN"/>
    <property type="match status" value="1"/>
</dbReference>
<name>A0A1T5KCZ6_9GAMM</name>
<keyword evidence="2" id="KW-0547">Nucleotide-binding</keyword>
<evidence type="ECO:0000313" key="4">
    <source>
        <dbReference type="EMBL" id="SKC61325.1"/>
    </source>
</evidence>
<dbReference type="Pfam" id="PF02661">
    <property type="entry name" value="Fic"/>
    <property type="match status" value="1"/>
</dbReference>
<dbReference type="RefSeq" id="WP_139381457.1">
    <property type="nucleotide sequence ID" value="NZ_BMCL01000002.1"/>
</dbReference>
<protein>
    <submittedName>
        <fullName evidence="4">Fic/DOC family protein</fullName>
    </submittedName>
</protein>
<dbReference type="InterPro" id="IPR036597">
    <property type="entry name" value="Fido-like_dom_sf"/>
</dbReference>
<accession>A0A1T5KCZ6</accession>
<dbReference type="PANTHER" id="PTHR13504">
    <property type="entry name" value="FIDO DOMAIN-CONTAINING PROTEIN DDB_G0283145"/>
    <property type="match status" value="1"/>
</dbReference>
<evidence type="ECO:0000256" key="2">
    <source>
        <dbReference type="PIRSR" id="PIRSR640198-2"/>
    </source>
</evidence>
<reference evidence="4 5" key="1">
    <citation type="submission" date="2017-02" db="EMBL/GenBank/DDBJ databases">
        <authorList>
            <person name="Peterson S.W."/>
        </authorList>
    </citation>
    <scope>NUCLEOTIDE SEQUENCE [LARGE SCALE GENOMIC DNA]</scope>
    <source>
        <strain evidence="4 5">P15</strain>
    </source>
</reference>
<dbReference type="AlphaFoldDB" id="A0A1T5KCZ6"/>
<evidence type="ECO:0000256" key="1">
    <source>
        <dbReference type="PIRSR" id="PIRSR640198-1"/>
    </source>
</evidence>
<dbReference type="PROSITE" id="PS51459">
    <property type="entry name" value="FIDO"/>
    <property type="match status" value="1"/>
</dbReference>
<dbReference type="Gene3D" id="1.10.3290.10">
    <property type="entry name" value="Fido-like domain"/>
    <property type="match status" value="1"/>
</dbReference>
<evidence type="ECO:0000259" key="3">
    <source>
        <dbReference type="PROSITE" id="PS51459"/>
    </source>
</evidence>
<gene>
    <name evidence="4" type="ORF">SAMN06296058_1576</name>
</gene>
<dbReference type="GO" id="GO:0005524">
    <property type="term" value="F:ATP binding"/>
    <property type="evidence" value="ECO:0007669"/>
    <property type="project" value="UniProtKB-KW"/>
</dbReference>
<dbReference type="STRING" id="428993.SAMN06296058_1576"/>
<dbReference type="Proteomes" id="UP000190341">
    <property type="component" value="Unassembled WGS sequence"/>
</dbReference>
<organism evidence="4 5">
    <name type="scientific">Pseudoxanthomonas indica</name>
    <dbReference type="NCBI Taxonomy" id="428993"/>
    <lineage>
        <taxon>Bacteria</taxon>
        <taxon>Pseudomonadati</taxon>
        <taxon>Pseudomonadota</taxon>
        <taxon>Gammaproteobacteria</taxon>
        <taxon>Lysobacterales</taxon>
        <taxon>Lysobacteraceae</taxon>
        <taxon>Pseudoxanthomonas</taxon>
    </lineage>
</organism>
<feature type="active site" evidence="1">
    <location>
        <position position="121"/>
    </location>
</feature>
<sequence>MILYELTGTEQNPVYQALEISNGNRQYDFLLSIVEMATAVGRPFLSEHVIKALNFQAITCLHTNAGEYRPCQVTVGTHTPPEHYRVDALMEDFVNYVNRHWSESDAVALAAFVLWRLNFIHPFINGNGRTARAACYFVLCLHLGQLLPGSTILPELIKRDRAEYVAALQAADLSLSTGQLDLAALHQFLEDRIQEQIQSAQPPQPPQQSVSPSP</sequence>
<dbReference type="OrthoDB" id="9807853at2"/>
<feature type="domain" description="Fido" evidence="3">
    <location>
        <begin position="45"/>
        <end position="191"/>
    </location>
</feature>
<dbReference type="InterPro" id="IPR003812">
    <property type="entry name" value="Fido"/>
</dbReference>
<feature type="binding site" evidence="2">
    <location>
        <begin position="75"/>
        <end position="78"/>
    </location>
    <ligand>
        <name>ATP</name>
        <dbReference type="ChEBI" id="CHEBI:30616"/>
    </ligand>
</feature>
<dbReference type="InterPro" id="IPR040198">
    <property type="entry name" value="Fido_containing"/>
</dbReference>
<dbReference type="SUPFAM" id="SSF140931">
    <property type="entry name" value="Fic-like"/>
    <property type="match status" value="1"/>
</dbReference>
<dbReference type="EMBL" id="FUZV01000001">
    <property type="protein sequence ID" value="SKC61325.1"/>
    <property type="molecule type" value="Genomic_DNA"/>
</dbReference>
<proteinExistence type="predicted"/>
<keyword evidence="2" id="KW-0067">ATP-binding</keyword>